<comment type="caution">
    <text evidence="2">The sequence shown here is derived from an EMBL/GenBank/DDBJ whole genome shotgun (WGS) entry which is preliminary data.</text>
</comment>
<keyword evidence="1" id="KW-0472">Membrane</keyword>
<evidence type="ECO:0000256" key="1">
    <source>
        <dbReference type="SAM" id="Phobius"/>
    </source>
</evidence>
<evidence type="ECO:0000313" key="2">
    <source>
        <dbReference type="EMBL" id="MBN7821637.1"/>
    </source>
</evidence>
<keyword evidence="3" id="KW-1185">Reference proteome</keyword>
<evidence type="ECO:0000313" key="3">
    <source>
        <dbReference type="Proteomes" id="UP000663992"/>
    </source>
</evidence>
<accession>A0ABS3CWX9</accession>
<dbReference type="Proteomes" id="UP000663992">
    <property type="component" value="Unassembled WGS sequence"/>
</dbReference>
<proteinExistence type="predicted"/>
<name>A0ABS3CWX9_9ALTE</name>
<feature type="transmembrane region" description="Helical" evidence="1">
    <location>
        <begin position="6"/>
        <end position="25"/>
    </location>
</feature>
<organism evidence="2 3">
    <name type="scientific">Bowmanella yangjiangensis</name>
    <dbReference type="NCBI Taxonomy" id="2811230"/>
    <lineage>
        <taxon>Bacteria</taxon>
        <taxon>Pseudomonadati</taxon>
        <taxon>Pseudomonadota</taxon>
        <taxon>Gammaproteobacteria</taxon>
        <taxon>Alteromonadales</taxon>
        <taxon>Alteromonadaceae</taxon>
        <taxon>Bowmanella</taxon>
    </lineage>
</organism>
<keyword evidence="1" id="KW-0812">Transmembrane</keyword>
<protein>
    <submittedName>
        <fullName evidence="2">Uncharacterized protein</fullName>
    </submittedName>
</protein>
<dbReference type="RefSeq" id="WP_206595607.1">
    <property type="nucleotide sequence ID" value="NZ_JAFKCS010000021.1"/>
</dbReference>
<feature type="transmembrane region" description="Helical" evidence="1">
    <location>
        <begin position="37"/>
        <end position="54"/>
    </location>
</feature>
<sequence>MLASYLPWFFILLAVLLLSLSALGYRTAQPRIKAKNRFKLGIAFLLAAAMLWLIKLP</sequence>
<dbReference type="EMBL" id="JAFKCS010000021">
    <property type="protein sequence ID" value="MBN7821637.1"/>
    <property type="molecule type" value="Genomic_DNA"/>
</dbReference>
<gene>
    <name evidence="2" type="ORF">J0A65_17345</name>
</gene>
<reference evidence="2 3" key="1">
    <citation type="submission" date="2021-03" db="EMBL/GenBank/DDBJ databases">
        <title>novel species isolated from a fishpond in China.</title>
        <authorList>
            <person name="Lu H."/>
            <person name="Cai Z."/>
        </authorList>
    </citation>
    <scope>NUCLEOTIDE SEQUENCE [LARGE SCALE GENOMIC DNA]</scope>
    <source>
        <strain evidence="2 3">Y57</strain>
    </source>
</reference>
<keyword evidence="1" id="KW-1133">Transmembrane helix</keyword>